<comment type="caution">
    <text evidence="1">The sequence shown here is derived from an EMBL/GenBank/DDBJ whole genome shotgun (WGS) entry which is preliminary data.</text>
</comment>
<evidence type="ECO:0000313" key="1">
    <source>
        <dbReference type="EMBL" id="MBK1867198.1"/>
    </source>
</evidence>
<gene>
    <name evidence="1" type="ORF">JHL16_12650</name>
</gene>
<accession>A0ACC5R3M0</accession>
<keyword evidence="2" id="KW-1185">Reference proteome</keyword>
<organism evidence="1 2">
    <name type="scientific">Taklimakanibacter albus</name>
    <dbReference type="NCBI Taxonomy" id="2800327"/>
    <lineage>
        <taxon>Bacteria</taxon>
        <taxon>Pseudomonadati</taxon>
        <taxon>Pseudomonadota</taxon>
        <taxon>Alphaproteobacteria</taxon>
        <taxon>Hyphomicrobiales</taxon>
        <taxon>Aestuariivirgaceae</taxon>
        <taxon>Taklimakanibacter</taxon>
    </lineage>
</organism>
<sequence>MHKWSRNALACIFLLIAIAIAMPVIVYMQARAVFHAAGVNDGRIQQRQEIAAIIEKAVLVSNCRNTSTDAAPIELLTVKAQSLYLVPIDRNIVAFCK</sequence>
<evidence type="ECO:0000313" key="2">
    <source>
        <dbReference type="Proteomes" id="UP000616151"/>
    </source>
</evidence>
<reference evidence="1" key="1">
    <citation type="submission" date="2021-01" db="EMBL/GenBank/DDBJ databases">
        <authorList>
            <person name="Sun Q."/>
        </authorList>
    </citation>
    <scope>NUCLEOTIDE SEQUENCE</scope>
    <source>
        <strain evidence="1">YIM B02566</strain>
    </source>
</reference>
<protein>
    <submittedName>
        <fullName evidence="1">Uncharacterized protein</fullName>
    </submittedName>
</protein>
<dbReference type="EMBL" id="JAENHL010000007">
    <property type="protein sequence ID" value="MBK1867198.1"/>
    <property type="molecule type" value="Genomic_DNA"/>
</dbReference>
<proteinExistence type="predicted"/>
<dbReference type="Proteomes" id="UP000616151">
    <property type="component" value="Unassembled WGS sequence"/>
</dbReference>
<name>A0ACC5R3M0_9HYPH</name>